<sequence>MEALRDNQGEAESLRFQECFDRHATLLVQEEGYWKQRAKMHWLQEGDLNTRFFHMSVSARSKKKKITKLVDEA</sequence>
<evidence type="ECO:0000313" key="2">
    <source>
        <dbReference type="Proteomes" id="UP000236291"/>
    </source>
</evidence>
<dbReference type="EMBL" id="ASHM01159645">
    <property type="protein sequence ID" value="PNX63886.1"/>
    <property type="molecule type" value="Genomic_DNA"/>
</dbReference>
<reference evidence="1 2" key="2">
    <citation type="journal article" date="2017" name="Front. Plant Sci.">
        <title>Gene Classification and Mining of Molecular Markers Useful in Red Clover (Trifolium pratense) Breeding.</title>
        <authorList>
            <person name="Istvanek J."/>
            <person name="Dluhosova J."/>
            <person name="Dluhos P."/>
            <person name="Patkova L."/>
            <person name="Nedelnik J."/>
            <person name="Repkova J."/>
        </authorList>
    </citation>
    <scope>NUCLEOTIDE SEQUENCE [LARGE SCALE GENOMIC DNA]</scope>
    <source>
        <strain evidence="2">cv. Tatra</strain>
        <tissue evidence="1">Young leaves</tissue>
    </source>
</reference>
<comment type="caution">
    <text evidence="1">The sequence shown here is derived from an EMBL/GenBank/DDBJ whole genome shotgun (WGS) entry which is preliminary data.</text>
</comment>
<gene>
    <name evidence="1" type="ORF">L195_g061843</name>
</gene>
<organism evidence="1 2">
    <name type="scientific">Trifolium pratense</name>
    <name type="common">Red clover</name>
    <dbReference type="NCBI Taxonomy" id="57577"/>
    <lineage>
        <taxon>Eukaryota</taxon>
        <taxon>Viridiplantae</taxon>
        <taxon>Streptophyta</taxon>
        <taxon>Embryophyta</taxon>
        <taxon>Tracheophyta</taxon>
        <taxon>Spermatophyta</taxon>
        <taxon>Magnoliopsida</taxon>
        <taxon>eudicotyledons</taxon>
        <taxon>Gunneridae</taxon>
        <taxon>Pentapetalae</taxon>
        <taxon>rosids</taxon>
        <taxon>fabids</taxon>
        <taxon>Fabales</taxon>
        <taxon>Fabaceae</taxon>
        <taxon>Papilionoideae</taxon>
        <taxon>50 kb inversion clade</taxon>
        <taxon>NPAAA clade</taxon>
        <taxon>Hologalegina</taxon>
        <taxon>IRL clade</taxon>
        <taxon>Trifolieae</taxon>
        <taxon>Trifolium</taxon>
    </lineage>
</organism>
<protein>
    <submittedName>
        <fullName evidence="1">Uncharacterized protein</fullName>
    </submittedName>
</protein>
<dbReference type="AlphaFoldDB" id="A0A2K3KC67"/>
<accession>A0A2K3KC67</accession>
<reference evidence="1 2" key="1">
    <citation type="journal article" date="2014" name="Am. J. Bot.">
        <title>Genome assembly and annotation for red clover (Trifolium pratense; Fabaceae).</title>
        <authorList>
            <person name="Istvanek J."/>
            <person name="Jaros M."/>
            <person name="Krenek A."/>
            <person name="Repkova J."/>
        </authorList>
    </citation>
    <scope>NUCLEOTIDE SEQUENCE [LARGE SCALE GENOMIC DNA]</scope>
    <source>
        <strain evidence="2">cv. Tatra</strain>
        <tissue evidence="1">Young leaves</tissue>
    </source>
</reference>
<feature type="non-terminal residue" evidence="1">
    <location>
        <position position="73"/>
    </location>
</feature>
<name>A0A2K3KC67_TRIPR</name>
<dbReference type="Proteomes" id="UP000236291">
    <property type="component" value="Unassembled WGS sequence"/>
</dbReference>
<proteinExistence type="predicted"/>
<evidence type="ECO:0000313" key="1">
    <source>
        <dbReference type="EMBL" id="PNX63886.1"/>
    </source>
</evidence>